<dbReference type="InterPro" id="IPR052928">
    <property type="entry name" value="Desiccation-related_membrane"/>
</dbReference>
<evidence type="ECO:0000256" key="1">
    <source>
        <dbReference type="SAM" id="Phobius"/>
    </source>
</evidence>
<dbReference type="Pfam" id="PF12732">
    <property type="entry name" value="YtxH"/>
    <property type="match status" value="1"/>
</dbReference>
<dbReference type="PANTHER" id="PTHR35792:SF3">
    <property type="entry name" value="IG HYPOTHETICAL 17707"/>
    <property type="match status" value="1"/>
</dbReference>
<proteinExistence type="predicted"/>
<keyword evidence="1" id="KW-1133">Transmembrane helix</keyword>
<name>A0A2U1K2S8_9BACI</name>
<keyword evidence="3" id="KW-1185">Reference proteome</keyword>
<dbReference type="AlphaFoldDB" id="A0A2U1K2S8"/>
<evidence type="ECO:0008006" key="4">
    <source>
        <dbReference type="Google" id="ProtNLM"/>
    </source>
</evidence>
<protein>
    <recommendedName>
        <fullName evidence="4">YtxH domain-containing protein</fullName>
    </recommendedName>
</protein>
<evidence type="ECO:0000313" key="3">
    <source>
        <dbReference type="Proteomes" id="UP000245998"/>
    </source>
</evidence>
<accession>A0A2U1K2S8</accession>
<dbReference type="OrthoDB" id="2989636at2"/>
<dbReference type="EMBL" id="QCZG01000016">
    <property type="protein sequence ID" value="PWA11830.1"/>
    <property type="molecule type" value="Genomic_DNA"/>
</dbReference>
<dbReference type="PANTHER" id="PTHR35792">
    <property type="entry name" value="GENERAL STRESS PROTEIN"/>
    <property type="match status" value="1"/>
</dbReference>
<evidence type="ECO:0000313" key="2">
    <source>
        <dbReference type="EMBL" id="PWA11830.1"/>
    </source>
</evidence>
<dbReference type="Proteomes" id="UP000245998">
    <property type="component" value="Unassembled WGS sequence"/>
</dbReference>
<comment type="caution">
    <text evidence="2">The sequence shown here is derived from an EMBL/GenBank/DDBJ whole genome shotgun (WGS) entry which is preliminary data.</text>
</comment>
<organism evidence="2 3">
    <name type="scientific">Pueribacillus theae</name>
    <dbReference type="NCBI Taxonomy" id="2171751"/>
    <lineage>
        <taxon>Bacteria</taxon>
        <taxon>Bacillati</taxon>
        <taxon>Bacillota</taxon>
        <taxon>Bacilli</taxon>
        <taxon>Bacillales</taxon>
        <taxon>Bacillaceae</taxon>
        <taxon>Pueribacillus</taxon>
    </lineage>
</organism>
<feature type="transmembrane region" description="Helical" evidence="1">
    <location>
        <begin position="55"/>
        <end position="75"/>
    </location>
</feature>
<sequence length="171" mass="19267">MSKFRLFLISGIFLIIKGKGFKQRKKNKNDRISVDITIYFSHILTHWEEFKMSKLQSYAAGFIVGALAGSLAVLLSTPKSGKELRNDFSDVRIRLKTTANELKRDTIELKNNIVKLSAVGKETIKTIGSDLKTDVINWKEEVDPSIQTLKADIEALKAKAEQAAIEIRKTK</sequence>
<reference evidence="2 3" key="1">
    <citation type="submission" date="2018-04" db="EMBL/GenBank/DDBJ databases">
        <title>Camelliibacillus theae gen. nov., sp. nov., isolated from Pu'er tea.</title>
        <authorList>
            <person name="Niu L."/>
        </authorList>
    </citation>
    <scope>NUCLEOTIDE SEQUENCE [LARGE SCALE GENOMIC DNA]</scope>
    <source>
        <strain evidence="2 3">T8</strain>
    </source>
</reference>
<keyword evidence="1" id="KW-0812">Transmembrane</keyword>
<gene>
    <name evidence="2" type="ORF">DCC39_09340</name>
</gene>
<keyword evidence="1" id="KW-0472">Membrane</keyword>
<dbReference type="InterPro" id="IPR024623">
    <property type="entry name" value="YtxH"/>
</dbReference>